<reference evidence="1" key="1">
    <citation type="submission" date="2022-11" db="EMBL/GenBank/DDBJ databases">
        <title>beta-Carotene-producing bacterium, Jeongeuplla avenae sp. nov., alleviates the salt stress of Arabidopsis seedlings.</title>
        <authorList>
            <person name="Jiang L."/>
            <person name="Lee J."/>
        </authorList>
    </citation>
    <scope>NUCLEOTIDE SEQUENCE</scope>
    <source>
        <strain evidence="1">DY_R2A_6</strain>
    </source>
</reference>
<name>A0ACD4NTM0_9HYPH</name>
<keyword evidence="2" id="KW-1185">Reference proteome</keyword>
<accession>A0ACD4NTM0</accession>
<dbReference type="EMBL" id="CP113520">
    <property type="protein sequence ID" value="WAJ30114.1"/>
    <property type="molecule type" value="Genomic_DNA"/>
</dbReference>
<gene>
    <name evidence="1" type="ORF">OXU80_07880</name>
</gene>
<sequence>MPDISSATQQRPRRNLKPLAALAPYVLRHKGMAVAALFFLVAAAATTLTLPIAVRRVVDHGFSGSEPGFTGGATGFLDAYFAMLGVLALILALASAGRYFFVVTLGETVVAELRRDVFAHLSRLSPDFFDRTMSGEIVSRLTADTVQIKSAFGASASILLRNLILFLGAALMMVVTSPSLSLLVLGAIPLVVLPLVAFGRAVRRRSRRAQDTLAQASAFATEAIGAIRTVQAFNAEGPTTRRFDAAVDDAFRAARDSISARAVLTAFAIFVVSASIVAVLWIGASRVALGTLTAGTLGQFMLYAVFAAGALGQLSEVWGELSASAGAAERLGEILAERPAIAAPPAPVALPSPARGEIRFEDVSFAYPGRPHAPTLSHLSFVVRPGETVALVGPSGAGKSTIFALTERFYDPVAGRILVDGVDVAAADPADLRRRIALVPQDVTVFAATAAENISFGSEGASEAEIERAARAALADGFVSAMDQGYATPIGERGVTLSGGQRQRIAIARALLRDAPILLLDEATSALDAESEGLVQRALEGLMQGRTTLVIAHRLATVLKADRILVIEEGRIVEEGTHASLIARGGLYARLARLQFDTGRDAMLSGAAE</sequence>
<evidence type="ECO:0000313" key="2">
    <source>
        <dbReference type="Proteomes" id="UP001163223"/>
    </source>
</evidence>
<protein>
    <submittedName>
        <fullName evidence="1">ABC transporter transmembrane domain-containing protein</fullName>
    </submittedName>
</protein>
<dbReference type="Proteomes" id="UP001163223">
    <property type="component" value="Chromosome"/>
</dbReference>
<evidence type="ECO:0000313" key="1">
    <source>
        <dbReference type="EMBL" id="WAJ30114.1"/>
    </source>
</evidence>
<keyword evidence="1" id="KW-0812">Transmembrane</keyword>
<keyword evidence="1" id="KW-0472">Membrane</keyword>
<organism evidence="1 2">
    <name type="scientific">Antarcticirhabdus aurantiaca</name>
    <dbReference type="NCBI Taxonomy" id="2606717"/>
    <lineage>
        <taxon>Bacteria</taxon>
        <taxon>Pseudomonadati</taxon>
        <taxon>Pseudomonadota</taxon>
        <taxon>Alphaproteobacteria</taxon>
        <taxon>Hyphomicrobiales</taxon>
        <taxon>Aurantimonadaceae</taxon>
        <taxon>Antarcticirhabdus</taxon>
    </lineage>
</organism>
<proteinExistence type="predicted"/>